<name>A0A6P6UR20_COFAR</name>
<sequence>MGGDRIFSNNLSSEDLDRESEFPDPSLDLPTFLSEDGWGAKVETESVLNQEVGLLSGEFGEVGHQKSSKSVTFEACQRRIRAIYAEVLGSYEELQRRTGSLEEAKNRILSYTPGSWIRKFGGSKLGDYHVPEITSLLLVGPKGSGKSSLINKISRVLENDKYAPERAQVSYNSSAGEGTYFLQEYEIPRGSNSFCLYDTRCLSDDSSENTKIFKQWMTKGVRNGELVKRPSDGAIVKATIKSKARRSGNLSGKARVVNFVVMVVNGLSVLESMDSYDEGKKLYNQMIAKEFNNPYLSFKDDKPVVVVTHGDLLALSDRVRVRVYLGELLGIPPKTQVFDIADCNDSATELTIADLLCYCLEHADKNLPPNAGKMHTTSLRAYLLLLMVLGIGIIFAWMQSGCFHRHSAPPPSHVAFDWHTIRHLWLGVDYD</sequence>
<dbReference type="Proteomes" id="UP001652660">
    <property type="component" value="Chromosome 1e"/>
</dbReference>
<evidence type="ECO:0000313" key="3">
    <source>
        <dbReference type="Proteomes" id="UP001652660"/>
    </source>
</evidence>
<dbReference type="InterPro" id="IPR027417">
    <property type="entry name" value="P-loop_NTPase"/>
</dbReference>
<accession>A0A6P6UR20</accession>
<evidence type="ECO:0000256" key="1">
    <source>
        <dbReference type="SAM" id="MobiDB-lite"/>
    </source>
</evidence>
<gene>
    <name evidence="4" type="primary">LOC113713452</name>
</gene>
<protein>
    <submittedName>
        <fullName evidence="4">Uncharacterized protein</fullName>
    </submittedName>
</protein>
<dbReference type="SUPFAM" id="SSF52540">
    <property type="entry name" value="P-loop containing nucleoside triphosphate hydrolases"/>
    <property type="match status" value="2"/>
</dbReference>
<keyword evidence="2" id="KW-0472">Membrane</keyword>
<dbReference type="RefSeq" id="XP_027092984.1">
    <property type="nucleotide sequence ID" value="XM_027237183.2"/>
</dbReference>
<organism evidence="3 4">
    <name type="scientific">Coffea arabica</name>
    <name type="common">Arabian coffee</name>
    <dbReference type="NCBI Taxonomy" id="13443"/>
    <lineage>
        <taxon>Eukaryota</taxon>
        <taxon>Viridiplantae</taxon>
        <taxon>Streptophyta</taxon>
        <taxon>Embryophyta</taxon>
        <taxon>Tracheophyta</taxon>
        <taxon>Spermatophyta</taxon>
        <taxon>Magnoliopsida</taxon>
        <taxon>eudicotyledons</taxon>
        <taxon>Gunneridae</taxon>
        <taxon>Pentapetalae</taxon>
        <taxon>asterids</taxon>
        <taxon>lamiids</taxon>
        <taxon>Gentianales</taxon>
        <taxon>Rubiaceae</taxon>
        <taxon>Ixoroideae</taxon>
        <taxon>Gardenieae complex</taxon>
        <taxon>Bertiereae - Coffeeae clade</taxon>
        <taxon>Coffeeae</taxon>
        <taxon>Coffea</taxon>
    </lineage>
</organism>
<feature type="transmembrane region" description="Helical" evidence="2">
    <location>
        <begin position="379"/>
        <end position="398"/>
    </location>
</feature>
<reference evidence="3" key="1">
    <citation type="journal article" date="2025" name="Foods">
        <title>Unveiling the Microbial Signatures of Arabica Coffee Cherries: Insights into Ripeness Specific Diversity, Functional Traits, and Implications for Quality and Safety.</title>
        <authorList>
            <consortium name="RefSeq"/>
            <person name="Tenea G.N."/>
            <person name="Cifuentes V."/>
            <person name="Reyes P."/>
            <person name="Cevallos-Vallejos M."/>
        </authorList>
    </citation>
    <scope>NUCLEOTIDE SEQUENCE [LARGE SCALE GENOMIC DNA]</scope>
</reference>
<dbReference type="Gene3D" id="3.40.50.300">
    <property type="entry name" value="P-loop containing nucleotide triphosphate hydrolases"/>
    <property type="match status" value="1"/>
</dbReference>
<keyword evidence="2" id="KW-1133">Transmembrane helix</keyword>
<keyword evidence="3" id="KW-1185">Reference proteome</keyword>
<feature type="region of interest" description="Disordered" evidence="1">
    <location>
        <begin position="1"/>
        <end position="25"/>
    </location>
</feature>
<evidence type="ECO:0000313" key="4">
    <source>
        <dbReference type="RefSeq" id="XP_027092984.1"/>
    </source>
</evidence>
<dbReference type="AlphaFoldDB" id="A0A6P6UR20"/>
<dbReference type="GeneID" id="113713452"/>
<evidence type="ECO:0000256" key="2">
    <source>
        <dbReference type="SAM" id="Phobius"/>
    </source>
</evidence>
<proteinExistence type="predicted"/>
<dbReference type="OrthoDB" id="25620at2759"/>
<keyword evidence="2" id="KW-0812">Transmembrane</keyword>
<dbReference type="PANTHER" id="PTHR14241">
    <property type="entry name" value="INTERFERON-INDUCED PROTEIN 44"/>
    <property type="match status" value="1"/>
</dbReference>
<reference evidence="4" key="2">
    <citation type="submission" date="2025-08" db="UniProtKB">
        <authorList>
            <consortium name="RefSeq"/>
        </authorList>
    </citation>
    <scope>IDENTIFICATION</scope>
    <source>
        <tissue evidence="4">Leaves</tissue>
    </source>
</reference>
<dbReference type="PANTHER" id="PTHR14241:SF32">
    <property type="entry name" value="VWFA DOMAIN-CONTAINING PROTEIN-RELATED"/>
    <property type="match status" value="1"/>
</dbReference>